<dbReference type="GO" id="GO:0043709">
    <property type="term" value="P:cell adhesion involved in single-species biofilm formation"/>
    <property type="evidence" value="ECO:0007669"/>
    <property type="project" value="TreeGrafter"/>
</dbReference>
<dbReference type="InterPro" id="IPR013655">
    <property type="entry name" value="PAS_fold_3"/>
</dbReference>
<dbReference type="SMART" id="SM00267">
    <property type="entry name" value="GGDEF"/>
    <property type="match status" value="1"/>
</dbReference>
<gene>
    <name evidence="8" type="ORF">BXT89_00645</name>
</gene>
<dbReference type="GO" id="GO:1902201">
    <property type="term" value="P:negative regulation of bacterial-type flagellum-dependent cell motility"/>
    <property type="evidence" value="ECO:0007669"/>
    <property type="project" value="TreeGrafter"/>
</dbReference>
<dbReference type="OrthoDB" id="9812260at2"/>
<feature type="domain" description="PAC" evidence="6">
    <location>
        <begin position="86"/>
        <end position="138"/>
    </location>
</feature>
<dbReference type="PROSITE" id="PS50112">
    <property type="entry name" value="PAS"/>
    <property type="match status" value="1"/>
</dbReference>
<dbReference type="STRING" id="254161.SAMN05216256_10479"/>
<evidence type="ECO:0000259" key="7">
    <source>
        <dbReference type="PROSITE" id="PS50887"/>
    </source>
</evidence>
<dbReference type="InterPro" id="IPR000700">
    <property type="entry name" value="PAS-assoc_C"/>
</dbReference>
<feature type="domain" description="PAS" evidence="5">
    <location>
        <begin position="11"/>
        <end position="70"/>
    </location>
</feature>
<evidence type="ECO:0000259" key="6">
    <source>
        <dbReference type="PROSITE" id="PS50113"/>
    </source>
</evidence>
<proteinExistence type="predicted"/>
<dbReference type="EMBL" id="MUBC01000001">
    <property type="protein sequence ID" value="ONM45839.1"/>
    <property type="molecule type" value="Genomic_DNA"/>
</dbReference>
<dbReference type="Gene3D" id="3.30.450.20">
    <property type="entry name" value="PAS domain"/>
    <property type="match status" value="1"/>
</dbReference>
<dbReference type="PANTHER" id="PTHR45138">
    <property type="entry name" value="REGULATORY COMPONENTS OF SENSORY TRANSDUCTION SYSTEM"/>
    <property type="match status" value="1"/>
</dbReference>
<dbReference type="InterPro" id="IPR029787">
    <property type="entry name" value="Nucleotide_cyclase"/>
</dbReference>
<comment type="caution">
    <text evidence="8">The sequence shown here is derived from an EMBL/GenBank/DDBJ whole genome shotgun (WGS) entry which is preliminary data.</text>
</comment>
<dbReference type="InterPro" id="IPR035965">
    <property type="entry name" value="PAS-like_dom_sf"/>
</dbReference>
<dbReference type="RefSeq" id="WP_083723631.1">
    <property type="nucleotide sequence ID" value="NZ_FOUD01000004.1"/>
</dbReference>
<dbReference type="Proteomes" id="UP000242847">
    <property type="component" value="Unassembled WGS sequence"/>
</dbReference>
<dbReference type="Gene3D" id="3.30.70.270">
    <property type="match status" value="1"/>
</dbReference>
<accession>A0A1S8DLN7</accession>
<comment type="catalytic activity">
    <reaction evidence="4">
        <text>2 GTP = 3',3'-c-di-GMP + 2 diphosphate</text>
        <dbReference type="Rhea" id="RHEA:24898"/>
        <dbReference type="ChEBI" id="CHEBI:33019"/>
        <dbReference type="ChEBI" id="CHEBI:37565"/>
        <dbReference type="ChEBI" id="CHEBI:58805"/>
        <dbReference type="EC" id="2.7.7.65"/>
    </reaction>
</comment>
<dbReference type="EC" id="2.7.7.65" evidence="3"/>
<dbReference type="SUPFAM" id="SSF55073">
    <property type="entry name" value="Nucleotide cyclase"/>
    <property type="match status" value="1"/>
</dbReference>
<dbReference type="PROSITE" id="PS50113">
    <property type="entry name" value="PAC"/>
    <property type="match status" value="1"/>
</dbReference>
<evidence type="ECO:0000256" key="4">
    <source>
        <dbReference type="ARBA" id="ARBA00034247"/>
    </source>
</evidence>
<dbReference type="InterPro" id="IPR043128">
    <property type="entry name" value="Rev_trsase/Diguanyl_cyclase"/>
</dbReference>
<feature type="domain" description="GGDEF" evidence="7">
    <location>
        <begin position="177"/>
        <end position="313"/>
    </location>
</feature>
<dbReference type="InterPro" id="IPR000160">
    <property type="entry name" value="GGDEF_dom"/>
</dbReference>
<dbReference type="InterPro" id="IPR000014">
    <property type="entry name" value="PAS"/>
</dbReference>
<dbReference type="GO" id="GO:0005886">
    <property type="term" value="C:plasma membrane"/>
    <property type="evidence" value="ECO:0007669"/>
    <property type="project" value="UniProtKB-SubCell"/>
</dbReference>
<evidence type="ECO:0000256" key="2">
    <source>
        <dbReference type="ARBA" id="ARBA00004533"/>
    </source>
</evidence>
<dbReference type="NCBIfam" id="TIGR00254">
    <property type="entry name" value="GGDEF"/>
    <property type="match status" value="1"/>
</dbReference>
<dbReference type="InterPro" id="IPR050469">
    <property type="entry name" value="Diguanylate_Cyclase"/>
</dbReference>
<evidence type="ECO:0000256" key="1">
    <source>
        <dbReference type="ARBA" id="ARBA00001946"/>
    </source>
</evidence>
<comment type="subcellular location">
    <subcellularLocation>
        <location evidence="2">Cell inner membrane</location>
    </subcellularLocation>
</comment>
<evidence type="ECO:0000259" key="5">
    <source>
        <dbReference type="PROSITE" id="PS50112"/>
    </source>
</evidence>
<dbReference type="AlphaFoldDB" id="A0A1S8DLN7"/>
<evidence type="ECO:0000313" key="8">
    <source>
        <dbReference type="EMBL" id="ONM45839.1"/>
    </source>
</evidence>
<protein>
    <recommendedName>
        <fullName evidence="3">diguanylate cyclase</fullName>
        <ecNumber evidence="3">2.7.7.65</ecNumber>
    </recommendedName>
</protein>
<dbReference type="CDD" id="cd00130">
    <property type="entry name" value="PAS"/>
    <property type="match status" value="1"/>
</dbReference>
<dbReference type="SUPFAM" id="SSF55785">
    <property type="entry name" value="PYP-like sensor domain (PAS domain)"/>
    <property type="match status" value="1"/>
</dbReference>
<evidence type="ECO:0000313" key="9">
    <source>
        <dbReference type="Proteomes" id="UP000242847"/>
    </source>
</evidence>
<dbReference type="InterPro" id="IPR001610">
    <property type="entry name" value="PAC"/>
</dbReference>
<comment type="cofactor">
    <cofactor evidence="1">
        <name>Mg(2+)</name>
        <dbReference type="ChEBI" id="CHEBI:18420"/>
    </cofactor>
</comment>
<dbReference type="FunFam" id="3.30.70.270:FF:000001">
    <property type="entry name" value="Diguanylate cyclase domain protein"/>
    <property type="match status" value="1"/>
</dbReference>
<sequence>MTDIATEIAQDSAVYKTLLESTKAIPWKIDWKTMAFTYIGPQIEHLLGWRQDSWLSVDDWATRMHPEDREWVVNFCVSQSQSGTDHEADYRALTADGDYVWIRDVVHVARDENGEVEALIGFMFDISERKKTEEKLKALQRELEELSFKDGLTGVANRRMFDSILQLEWTNARRNGQPLSVILLDIDFFKQYNDHYGHIAGDDCLKRVAKVLSGAAARARDFFARYGGEEFILVLPETDAKAAERVAERCRALLFKEQIAHANSPAGQILTLSMGIGTLIPSQQDDPRVFLDAVDRNLYQAKQQGRNRIVNGN</sequence>
<name>A0A1S8DLN7_9GAMM</name>
<keyword evidence="9" id="KW-1185">Reference proteome</keyword>
<dbReference type="CDD" id="cd01949">
    <property type="entry name" value="GGDEF"/>
    <property type="match status" value="1"/>
</dbReference>
<dbReference type="PANTHER" id="PTHR45138:SF9">
    <property type="entry name" value="DIGUANYLATE CYCLASE DGCM-RELATED"/>
    <property type="match status" value="1"/>
</dbReference>
<dbReference type="Pfam" id="PF00990">
    <property type="entry name" value="GGDEF"/>
    <property type="match status" value="1"/>
</dbReference>
<dbReference type="GO" id="GO:0052621">
    <property type="term" value="F:diguanylate cyclase activity"/>
    <property type="evidence" value="ECO:0007669"/>
    <property type="project" value="UniProtKB-EC"/>
</dbReference>
<dbReference type="SMART" id="SM00086">
    <property type="entry name" value="PAC"/>
    <property type="match status" value="1"/>
</dbReference>
<dbReference type="Pfam" id="PF08447">
    <property type="entry name" value="PAS_3"/>
    <property type="match status" value="1"/>
</dbReference>
<dbReference type="PROSITE" id="PS50887">
    <property type="entry name" value="GGDEF"/>
    <property type="match status" value="1"/>
</dbReference>
<dbReference type="NCBIfam" id="TIGR00229">
    <property type="entry name" value="sensory_box"/>
    <property type="match status" value="1"/>
</dbReference>
<reference evidence="8 9" key="1">
    <citation type="submission" date="2017-01" db="EMBL/GenBank/DDBJ databases">
        <title>Draft genome sequence of Pseudomonas pachastrellae type strain CCUG 46540T from a deep sea.</title>
        <authorList>
            <person name="Gomila M."/>
            <person name="Mulet M."/>
            <person name="Lalucat J."/>
            <person name="Garcia-Valdes E."/>
        </authorList>
    </citation>
    <scope>NUCLEOTIDE SEQUENCE [LARGE SCALE GENOMIC DNA]</scope>
    <source>
        <strain evidence="8 9">CCUG 46540</strain>
    </source>
</reference>
<evidence type="ECO:0000256" key="3">
    <source>
        <dbReference type="ARBA" id="ARBA00012528"/>
    </source>
</evidence>
<organism evidence="8 9">
    <name type="scientific">Halopseudomonas pachastrellae</name>
    <dbReference type="NCBI Taxonomy" id="254161"/>
    <lineage>
        <taxon>Bacteria</taxon>
        <taxon>Pseudomonadati</taxon>
        <taxon>Pseudomonadota</taxon>
        <taxon>Gammaproteobacteria</taxon>
        <taxon>Pseudomonadales</taxon>
        <taxon>Pseudomonadaceae</taxon>
        <taxon>Halopseudomonas</taxon>
    </lineage>
</organism>